<dbReference type="Proteomes" id="UP001214854">
    <property type="component" value="Unassembled WGS sequence"/>
</dbReference>
<protein>
    <submittedName>
        <fullName evidence="3">SPOR domain-containing protein</fullName>
    </submittedName>
</protein>
<dbReference type="PROSITE" id="PS51724">
    <property type="entry name" value="SPOR"/>
    <property type="match status" value="1"/>
</dbReference>
<dbReference type="Pfam" id="PF05036">
    <property type="entry name" value="SPOR"/>
    <property type="match status" value="1"/>
</dbReference>
<comment type="caution">
    <text evidence="3">The sequence shown here is derived from an EMBL/GenBank/DDBJ whole genome shotgun (WGS) entry which is preliminary data.</text>
</comment>
<dbReference type="SUPFAM" id="SSF110997">
    <property type="entry name" value="Sporulation related repeat"/>
    <property type="match status" value="1"/>
</dbReference>
<proteinExistence type="predicted"/>
<feature type="domain" description="SPOR" evidence="2">
    <location>
        <begin position="162"/>
        <end position="245"/>
    </location>
</feature>
<dbReference type="RefSeq" id="WP_272749526.1">
    <property type="nucleotide sequence ID" value="NZ_JAQQKX010000019.1"/>
</dbReference>
<dbReference type="Gene3D" id="3.30.70.1070">
    <property type="entry name" value="Sporulation related repeat"/>
    <property type="match status" value="1"/>
</dbReference>
<evidence type="ECO:0000259" key="2">
    <source>
        <dbReference type="PROSITE" id="PS51724"/>
    </source>
</evidence>
<organism evidence="3 4">
    <name type="scientific">Asticcacaulis aquaticus</name>
    <dbReference type="NCBI Taxonomy" id="2984212"/>
    <lineage>
        <taxon>Bacteria</taxon>
        <taxon>Pseudomonadati</taxon>
        <taxon>Pseudomonadota</taxon>
        <taxon>Alphaproteobacteria</taxon>
        <taxon>Caulobacterales</taxon>
        <taxon>Caulobacteraceae</taxon>
        <taxon>Asticcacaulis</taxon>
    </lineage>
</organism>
<dbReference type="PROSITE" id="PS51257">
    <property type="entry name" value="PROKAR_LIPOPROTEIN"/>
    <property type="match status" value="1"/>
</dbReference>
<evidence type="ECO:0000256" key="1">
    <source>
        <dbReference type="SAM" id="MobiDB-lite"/>
    </source>
</evidence>
<gene>
    <name evidence="3" type="ORF">PQU92_17205</name>
</gene>
<dbReference type="EMBL" id="JAQQKX010000019">
    <property type="protein sequence ID" value="MDC7685026.1"/>
    <property type="molecule type" value="Genomic_DNA"/>
</dbReference>
<evidence type="ECO:0000313" key="3">
    <source>
        <dbReference type="EMBL" id="MDC7685026.1"/>
    </source>
</evidence>
<accession>A0ABT5I020</accession>
<name>A0ABT5I020_9CAUL</name>
<evidence type="ECO:0000313" key="4">
    <source>
        <dbReference type="Proteomes" id="UP001214854"/>
    </source>
</evidence>
<feature type="compositionally biased region" description="Low complexity" evidence="1">
    <location>
        <begin position="52"/>
        <end position="61"/>
    </location>
</feature>
<dbReference type="InterPro" id="IPR007730">
    <property type="entry name" value="SPOR-like_dom"/>
</dbReference>
<feature type="region of interest" description="Disordered" evidence="1">
    <location>
        <begin position="46"/>
        <end position="66"/>
    </location>
</feature>
<keyword evidence="4" id="KW-1185">Reference proteome</keyword>
<dbReference type="InterPro" id="IPR036680">
    <property type="entry name" value="SPOR-like_sf"/>
</dbReference>
<reference evidence="3 4" key="1">
    <citation type="submission" date="2023-01" db="EMBL/GenBank/DDBJ databases">
        <title>Novel species of the genus Asticcacaulis isolated from rivers.</title>
        <authorList>
            <person name="Lu H."/>
        </authorList>
    </citation>
    <scope>NUCLEOTIDE SEQUENCE [LARGE SCALE GENOMIC DNA]</scope>
    <source>
        <strain evidence="3 4">BYS171W</strain>
    </source>
</reference>
<sequence>MRSPPPFSSLLALTICLAATGLSGCDLPRGDGKDFQRMAARLAEIDVDGKGEASSSSSSSEASRDEQIELAFETAKELTTGKDGLVAHAPKMNIRIVNPLDMERPDADTKLDTGLPDATEVAQAEVFAPKPVPVATKTVAVAEAPPVAKAATKTATKALPKNDEPAFKTIQIGSFSSRDGAKAAWAALQARNPGLERFKPVLQAVTTADGKPMVRLRVGPVASPEQAERLCGQLGITDSWCIRAG</sequence>